<protein>
    <submittedName>
        <fullName evidence="3">Uncharacterized protein</fullName>
    </submittedName>
</protein>
<keyword evidence="1" id="KW-0732">Signal</keyword>
<feature type="signal peptide" evidence="1">
    <location>
        <begin position="1"/>
        <end position="17"/>
    </location>
</feature>
<dbReference type="PROSITE" id="PS50092">
    <property type="entry name" value="TSP1"/>
    <property type="match status" value="1"/>
</dbReference>
<organism evidence="2 3">
    <name type="scientific">Mesorhabditis belari</name>
    <dbReference type="NCBI Taxonomy" id="2138241"/>
    <lineage>
        <taxon>Eukaryota</taxon>
        <taxon>Metazoa</taxon>
        <taxon>Ecdysozoa</taxon>
        <taxon>Nematoda</taxon>
        <taxon>Chromadorea</taxon>
        <taxon>Rhabditida</taxon>
        <taxon>Rhabditina</taxon>
        <taxon>Rhabditomorpha</taxon>
        <taxon>Rhabditoidea</taxon>
        <taxon>Rhabditidae</taxon>
        <taxon>Mesorhabditinae</taxon>
        <taxon>Mesorhabditis</taxon>
    </lineage>
</organism>
<dbReference type="InterPro" id="IPR000884">
    <property type="entry name" value="TSP1_rpt"/>
</dbReference>
<dbReference type="AlphaFoldDB" id="A0AAF3FAY8"/>
<evidence type="ECO:0000313" key="2">
    <source>
        <dbReference type="Proteomes" id="UP000887575"/>
    </source>
</evidence>
<keyword evidence="2" id="KW-1185">Reference proteome</keyword>
<proteinExistence type="predicted"/>
<feature type="chain" id="PRO_5042082672" evidence="1">
    <location>
        <begin position="18"/>
        <end position="269"/>
    </location>
</feature>
<dbReference type="WBParaSite" id="MBELARI_LOCUS4074">
    <property type="protein sequence ID" value="MBELARI_LOCUS4074"/>
    <property type="gene ID" value="MBELARI_LOCUS4074"/>
</dbReference>
<name>A0AAF3FAY8_9BILA</name>
<accession>A0AAF3FAY8</accession>
<dbReference type="Proteomes" id="UP000887575">
    <property type="component" value="Unassembled WGS sequence"/>
</dbReference>
<sequence>MMLKLFILFNVFAVVYSQTPPACTTCPPNGIWSDWVAGSCSVTCGMFGTMTQTRTCISEPLGCPCDGASTTRNYPCPVSPLCLGTATQQCNLPYKKWGNPATRKNECGNVTAQSDDYVTPSCTMNGPACNFCSLTNPSVTIVNEPDSEVGTASFASDVITTDASGCSVRTFTCTALEGWGAIINVNHESGTLLAVQSSCNTCEGAACDGCSNTVSFSVTCNNNTAWPFELGGTFETLTQIGCQALTCENMCATCGTCDACGACEACGTC</sequence>
<reference evidence="3" key="1">
    <citation type="submission" date="2024-02" db="UniProtKB">
        <authorList>
            <consortium name="WormBaseParasite"/>
        </authorList>
    </citation>
    <scope>IDENTIFICATION</scope>
</reference>
<evidence type="ECO:0000313" key="3">
    <source>
        <dbReference type="WBParaSite" id="MBELARI_LOCUS4074"/>
    </source>
</evidence>
<evidence type="ECO:0000256" key="1">
    <source>
        <dbReference type="SAM" id="SignalP"/>
    </source>
</evidence>